<evidence type="ECO:0000256" key="2">
    <source>
        <dbReference type="ARBA" id="ARBA00023163"/>
    </source>
</evidence>
<dbReference type="InterPro" id="IPR029016">
    <property type="entry name" value="GAF-like_dom_sf"/>
</dbReference>
<proteinExistence type="predicted"/>
<dbReference type="STRING" id="1848.SAMN05443637_11273"/>
<dbReference type="PIRSF" id="PIRSF036625">
    <property type="entry name" value="GAF_ANTAR"/>
    <property type="match status" value="1"/>
</dbReference>
<dbReference type="InterPro" id="IPR036388">
    <property type="entry name" value="WH-like_DNA-bd_sf"/>
</dbReference>
<evidence type="ECO:0000313" key="4">
    <source>
        <dbReference type="EMBL" id="SHK79764.1"/>
    </source>
</evidence>
<feature type="domain" description="ANTAR" evidence="3">
    <location>
        <begin position="168"/>
        <end position="229"/>
    </location>
</feature>
<dbReference type="SUPFAM" id="SSF55781">
    <property type="entry name" value="GAF domain-like"/>
    <property type="match status" value="1"/>
</dbReference>
<dbReference type="InterPro" id="IPR003018">
    <property type="entry name" value="GAF"/>
</dbReference>
<keyword evidence="5" id="KW-1185">Reference proteome</keyword>
<gene>
    <name evidence="4" type="ORF">SAMN05443637_11273</name>
</gene>
<protein>
    <submittedName>
        <fullName evidence="4">ANTAR domain-containing protein</fullName>
    </submittedName>
</protein>
<dbReference type="AlphaFoldDB" id="A0A1M6VEH0"/>
<dbReference type="Gene3D" id="3.30.450.40">
    <property type="match status" value="1"/>
</dbReference>
<evidence type="ECO:0000256" key="1">
    <source>
        <dbReference type="ARBA" id="ARBA00023015"/>
    </source>
</evidence>
<dbReference type="InterPro" id="IPR012074">
    <property type="entry name" value="GAF_ANTAR"/>
</dbReference>
<dbReference type="Gene3D" id="1.10.10.10">
    <property type="entry name" value="Winged helix-like DNA-binding domain superfamily/Winged helix DNA-binding domain"/>
    <property type="match status" value="1"/>
</dbReference>
<name>A0A1M6VEH0_PSETH</name>
<dbReference type="Proteomes" id="UP000184363">
    <property type="component" value="Unassembled WGS sequence"/>
</dbReference>
<sequence>MVVVGQGVDWEAMGTRLADAARDLAAQDGVQDTLDRITEWAVDLVDGCEAAGILVVRDEQVVTVAGTDNVVRASDRLQDELREGPCFDATVQKQRVFRLADLTEPDEAWPRYTARARELGIGSIMGVLLYTTDKDNLGALALYSSRPGAFTEESERVALAFASHAAVALAGAVHDQNLHAALDSARTIGEAIGIIRSRRMMTNDDALALLKETSQNTNTKLRELAERITHTGEIPQRH</sequence>
<accession>A0A1M6VEH0</accession>
<dbReference type="SMART" id="SM01012">
    <property type="entry name" value="ANTAR"/>
    <property type="match status" value="1"/>
</dbReference>
<dbReference type="Pfam" id="PF13185">
    <property type="entry name" value="GAF_2"/>
    <property type="match status" value="1"/>
</dbReference>
<dbReference type="PROSITE" id="PS50921">
    <property type="entry name" value="ANTAR"/>
    <property type="match status" value="1"/>
</dbReference>
<dbReference type="Pfam" id="PF03861">
    <property type="entry name" value="ANTAR"/>
    <property type="match status" value="1"/>
</dbReference>
<dbReference type="EMBL" id="FRAP01000012">
    <property type="protein sequence ID" value="SHK79764.1"/>
    <property type="molecule type" value="Genomic_DNA"/>
</dbReference>
<organism evidence="4 5">
    <name type="scientific">Pseudonocardia thermophila</name>
    <dbReference type="NCBI Taxonomy" id="1848"/>
    <lineage>
        <taxon>Bacteria</taxon>
        <taxon>Bacillati</taxon>
        <taxon>Actinomycetota</taxon>
        <taxon>Actinomycetes</taxon>
        <taxon>Pseudonocardiales</taxon>
        <taxon>Pseudonocardiaceae</taxon>
        <taxon>Pseudonocardia</taxon>
    </lineage>
</organism>
<evidence type="ECO:0000259" key="3">
    <source>
        <dbReference type="PROSITE" id="PS50921"/>
    </source>
</evidence>
<keyword evidence="1" id="KW-0805">Transcription regulation</keyword>
<reference evidence="4 5" key="1">
    <citation type="submission" date="2016-11" db="EMBL/GenBank/DDBJ databases">
        <authorList>
            <person name="Jaros S."/>
            <person name="Januszkiewicz K."/>
            <person name="Wedrychowicz H."/>
        </authorList>
    </citation>
    <scope>NUCLEOTIDE SEQUENCE [LARGE SCALE GENOMIC DNA]</scope>
    <source>
        <strain evidence="4 5">DSM 43832</strain>
    </source>
</reference>
<dbReference type="GO" id="GO:0003723">
    <property type="term" value="F:RNA binding"/>
    <property type="evidence" value="ECO:0007669"/>
    <property type="project" value="InterPro"/>
</dbReference>
<evidence type="ECO:0000313" key="5">
    <source>
        <dbReference type="Proteomes" id="UP000184363"/>
    </source>
</evidence>
<dbReference type="InterPro" id="IPR005561">
    <property type="entry name" value="ANTAR"/>
</dbReference>
<keyword evidence="2" id="KW-0804">Transcription</keyword>